<keyword evidence="1" id="KW-0472">Membrane</keyword>
<sequence>MHTTTLQRFVMTTMAVIAIFFGISILLSGHIFSNNSSFHDTFKLFPLWKNILFSMLLLCSITIVWWLSTKKESSVRFIFWCIIIFLVVGAIFFQPYKPVFDNFAVNLQAFHLVKDFPKCSWHQYFSIFPNNVAITNLLFWLDTPFKGIINTPEDLFFINACIGQGLMLFSIYQSMRLLDLIFDKKFGNVLLFFYILSPTYLMQFTQVAYSDTYSLPFLVASFRYVTQLLITVEDVNFKIFIKHLKNWYFIICSGLFMSLALYLRPNSIIALVAIIILSLLLMTKNRRTILLFLVSLVFFSEIITFTSNKTLAQTNYETNISKNNKMPIDSWFLTAYYNGGRSGAKINQITDKYKDYDKRKSYIRSKLFTKLRSLGPIGIIATWKNKCNVLFGIKSDFGMQYFNSFRDWDSRQLKIRYKNLYDFLTPKMIQISLISVFTCICLLFFYAILFLKNKANITIYTQPKKMIFVLILGVFESLSLFYILLWEVQEHYVYMMLPFLLLIGSILSGYLAQKSIHILKHLSLRKQNFKH</sequence>
<feature type="transmembrane region" description="Helical" evidence="1">
    <location>
        <begin position="428"/>
        <end position="451"/>
    </location>
</feature>
<feature type="transmembrane region" description="Helical" evidence="1">
    <location>
        <begin position="289"/>
        <end position="307"/>
    </location>
</feature>
<keyword evidence="1" id="KW-1133">Transmembrane helix</keyword>
<feature type="transmembrane region" description="Helical" evidence="1">
    <location>
        <begin position="492"/>
        <end position="512"/>
    </location>
</feature>
<dbReference type="STRING" id="33968.BMS77_01235"/>
<gene>
    <name evidence="2" type="ORF">BMR96_02105</name>
</gene>
<evidence type="ECO:0000313" key="2">
    <source>
        <dbReference type="EMBL" id="ORI98442.1"/>
    </source>
</evidence>
<accession>A0A1X0VFB6</accession>
<feature type="transmembrane region" description="Helical" evidence="1">
    <location>
        <begin position="467"/>
        <end position="486"/>
    </location>
</feature>
<evidence type="ECO:0000313" key="3">
    <source>
        <dbReference type="Proteomes" id="UP000192288"/>
    </source>
</evidence>
<proteinExistence type="predicted"/>
<organism evidence="2 3">
    <name type="scientific">Leuconostoc pseudomesenteroides</name>
    <dbReference type="NCBI Taxonomy" id="33968"/>
    <lineage>
        <taxon>Bacteria</taxon>
        <taxon>Bacillati</taxon>
        <taxon>Bacillota</taxon>
        <taxon>Bacilli</taxon>
        <taxon>Lactobacillales</taxon>
        <taxon>Lactobacillaceae</taxon>
        <taxon>Leuconostoc</taxon>
    </lineage>
</organism>
<feature type="transmembrane region" description="Helical" evidence="1">
    <location>
        <begin position="51"/>
        <end position="68"/>
    </location>
</feature>
<feature type="transmembrane region" description="Helical" evidence="1">
    <location>
        <begin position="186"/>
        <end position="207"/>
    </location>
</feature>
<feature type="transmembrane region" description="Helical" evidence="1">
    <location>
        <begin position="155"/>
        <end position="174"/>
    </location>
</feature>
<dbReference type="EMBL" id="MPLS01000004">
    <property type="protein sequence ID" value="ORI98442.1"/>
    <property type="molecule type" value="Genomic_DNA"/>
</dbReference>
<protein>
    <recommendedName>
        <fullName evidence="4">Glycosyltransferase RgtA/B/C/D-like domain-containing protein</fullName>
    </recommendedName>
</protein>
<feature type="transmembrane region" description="Helical" evidence="1">
    <location>
        <begin position="267"/>
        <end position="282"/>
    </location>
</feature>
<dbReference type="Proteomes" id="UP000192288">
    <property type="component" value="Unassembled WGS sequence"/>
</dbReference>
<feature type="transmembrane region" description="Helical" evidence="1">
    <location>
        <begin position="9"/>
        <end position="31"/>
    </location>
</feature>
<dbReference type="AlphaFoldDB" id="A0A1X0VFB6"/>
<comment type="caution">
    <text evidence="2">The sequence shown here is derived from an EMBL/GenBank/DDBJ whole genome shotgun (WGS) entry which is preliminary data.</text>
</comment>
<name>A0A1X0VFB6_LEUPS</name>
<keyword evidence="1" id="KW-0812">Transmembrane</keyword>
<feature type="transmembrane region" description="Helical" evidence="1">
    <location>
        <begin position="77"/>
        <end position="96"/>
    </location>
</feature>
<evidence type="ECO:0000256" key="1">
    <source>
        <dbReference type="SAM" id="Phobius"/>
    </source>
</evidence>
<evidence type="ECO:0008006" key="4">
    <source>
        <dbReference type="Google" id="ProtNLM"/>
    </source>
</evidence>
<reference evidence="2 3" key="1">
    <citation type="journal article" date="2017" name="Front. Microbiol.">
        <title>Genomic Characterization of Dairy Associated Leuconostoc Species and Diversity of Leuconostocs in Undefined Mixed Mesophilic Starter Cultures.</title>
        <authorList>
            <person name="Frantzen C.A."/>
            <person name="Kot W."/>
            <person name="Pedersen T.B."/>
            <person name="Ardo Y.M."/>
            <person name="Broadbent J.R."/>
            <person name="Neve H."/>
            <person name="Hansen L.H."/>
            <person name="Dal Bello F."/>
            <person name="Ostlie H.M."/>
            <person name="Kleppen H.P."/>
            <person name="Vogensen F.K."/>
            <person name="Holo H."/>
        </authorList>
    </citation>
    <scope>NUCLEOTIDE SEQUENCE [LARGE SCALE GENOMIC DNA]</scope>
    <source>
        <strain evidence="2 3">LMGCF08</strain>
    </source>
</reference>
<dbReference type="RefSeq" id="WP_080518927.1">
    <property type="nucleotide sequence ID" value="NZ_MPLS01000004.1"/>
</dbReference>